<feature type="domain" description="Cell morphogenesis central region" evidence="4">
    <location>
        <begin position="1756"/>
        <end position="1934"/>
    </location>
</feature>
<feature type="region of interest" description="Disordered" evidence="1">
    <location>
        <begin position="2395"/>
        <end position="2474"/>
    </location>
</feature>
<dbReference type="GO" id="GO:0005938">
    <property type="term" value="C:cell cortex"/>
    <property type="evidence" value="ECO:0007669"/>
    <property type="project" value="TreeGrafter"/>
</dbReference>
<dbReference type="InterPro" id="IPR039867">
    <property type="entry name" value="Furry/Tao3/Mor2"/>
</dbReference>
<proteinExistence type="predicted"/>
<dbReference type="InterPro" id="IPR029473">
    <property type="entry name" value="MOR2-PAG1_mid"/>
</dbReference>
<feature type="compositionally biased region" description="Basic residues" evidence="1">
    <location>
        <begin position="163"/>
        <end position="181"/>
    </location>
</feature>
<feature type="compositionally biased region" description="Polar residues" evidence="1">
    <location>
        <begin position="45"/>
        <end position="59"/>
    </location>
</feature>
<evidence type="ECO:0000259" key="2">
    <source>
        <dbReference type="Pfam" id="PF14222"/>
    </source>
</evidence>
<organism evidence="5 6">
    <name type="scientific">Tuber aestivum</name>
    <name type="common">summer truffle</name>
    <dbReference type="NCBI Taxonomy" id="59557"/>
    <lineage>
        <taxon>Eukaryota</taxon>
        <taxon>Fungi</taxon>
        <taxon>Dikarya</taxon>
        <taxon>Ascomycota</taxon>
        <taxon>Pezizomycotina</taxon>
        <taxon>Pezizomycetes</taxon>
        <taxon>Pezizales</taxon>
        <taxon>Tuberaceae</taxon>
        <taxon>Tuber</taxon>
    </lineage>
</organism>
<keyword evidence="6" id="KW-1185">Reference proteome</keyword>
<dbReference type="PANTHER" id="PTHR12295">
    <property type="entry name" value="FURRY-RELATED"/>
    <property type="match status" value="1"/>
</dbReference>
<dbReference type="GO" id="GO:0030427">
    <property type="term" value="C:site of polarized growth"/>
    <property type="evidence" value="ECO:0007669"/>
    <property type="project" value="TreeGrafter"/>
</dbReference>
<protein>
    <recommendedName>
        <fullName evidence="7">Cell morphogenesis protein N-terminal domain-containing protein</fullName>
    </recommendedName>
</protein>
<feature type="region of interest" description="Disordered" evidence="1">
    <location>
        <begin position="149"/>
        <end position="188"/>
    </location>
</feature>
<evidence type="ECO:0000313" key="5">
    <source>
        <dbReference type="EMBL" id="CUS15797.1"/>
    </source>
</evidence>
<dbReference type="Pfam" id="PF14222">
    <property type="entry name" value="MOR2-PAG1_N"/>
    <property type="match status" value="1"/>
</dbReference>
<feature type="domain" description="Cell morphogenesis protein C-terminal" evidence="3">
    <location>
        <begin position="1968"/>
        <end position="2218"/>
    </location>
</feature>
<feature type="domain" description="Cell morphogenesis protein N-terminal" evidence="2">
    <location>
        <begin position="330"/>
        <end position="905"/>
    </location>
</feature>
<dbReference type="GO" id="GO:0000902">
    <property type="term" value="P:cell morphogenesis"/>
    <property type="evidence" value="ECO:0007669"/>
    <property type="project" value="InterPro"/>
</dbReference>
<feature type="compositionally biased region" description="Low complexity" evidence="1">
    <location>
        <begin position="2514"/>
        <end position="2530"/>
    </location>
</feature>
<name>A0A292QAJ4_9PEZI</name>
<feature type="compositionally biased region" description="Polar residues" evidence="1">
    <location>
        <begin position="1"/>
        <end position="13"/>
    </location>
</feature>
<dbReference type="PANTHER" id="PTHR12295:SF30">
    <property type="entry name" value="PROTEIN FURRY"/>
    <property type="match status" value="1"/>
</dbReference>
<feature type="region of interest" description="Disordered" evidence="1">
    <location>
        <begin position="2498"/>
        <end position="2547"/>
    </location>
</feature>
<sequence>MSGVHQQRSQSPRPENGRLERKPSTHAHHRQTSIVNGVQHRSGLHSRSGSWVNSPATSPLSPPTVMHTIIAARDMVHIPQIPPSPMAPMMSTGMASSVREQIQMPQFSSATSASSNMNGGNAIGVGSGGGLSGPVPNQQVMVERPPMMAHQSSPGVMQIQKPPRTRAHHHSHSHHHSSHHRSRDEETKTPAEYALHILFTQFVRVAERKINSCLPPNHVLDTEPQIETICGAGVDPAFDKLIGSLGYIARHKPKPVIDSVMFWRKSKSEAAAISRQEMSQVIGLELICGMREANSTCASKLVIVPRRNTEPLNGVDGVSQGMRESSLVADRRSTISIYILCRVLIEVIGQTTLDCVTEDMADKLEDIIFNQLRSADPDTLTSSPLRMANWTLFGQLLGVMSSIDFERVTDRFFADLEKMGTIASKDTEAKVELVVRGMSYIKLRFFPENALQESADFMLSLANFFNKSHGFRVKRSYCEIFSKLLLPVASTAKTELNYPTWQEFVNLLHPKLNDMMTKPRHWHTAFPLMGTLLCVSPHEFFAQCWLPLIESNLPKLRDKDRSMRVPIVQTLARLTWTYLFRCSESMNNTTKKLERIIQILLTKEKKEKSLVTAEQQVVEPCIQLIRFIGFKYQDLCFRSVVFPLLNVDLLSGANTLRLEQLSPEGMVVGIRAFLAIMADLEKGEPGLPPFPETFASSPPEKIPPTSTWLAKIEAEKKDGVKVKVDRRSQAVAVEKLGSTAKEYYDRFCEVLGRIIVLCDTNFGGQAVLDERFAGPPKTPQENKFSFGTKDEPPAISEQKQSFYELLHVAIQALPRCLPPNIPFYKVVNLLCSGTAHIDQNVATASANALKSIARQYNSQQVIIGFARFIFAFDERYSTTSDGGMLGSGHIESTLKLYIELLRIWLETIKQKVKGSRDAASDSPALDDRGLGNRCDDLEYSNVQAHVDEIESNGLFFICSQSRVVRRFAIMVLRIITEFDVVLSEPADIGGNILGHSRKPSHLSNSPAYPRVIHILESDSLNVMNLNDENLPVAERSRLQRELKDSKSKDALVQMAISDNQYDASLWFRVFPSLIRVCVERCPTTVALCRDLVCGRLAQMHQSICAIAQTSTAPSLGTFEIVPKPIVRAFPPTSPESMIEQWKLYLTVACSTLTSTDGEKTTPRPRTPQHARKPSKNQTPLAPYHLDRITSARSVFGMVIPLLIMDSKTIREAVVAGLGSININLYKTLIESLQPTVLKWNSEVTIRGGKQLNAPRRNRRQDRLRAEVTHVFQLTSHFLQKEEVYRDDWILRHMVAFIKDMKTFLSDPEVQNDWEHQKLRRYFCGLTEELFEGIKKTDNPIRWLPFEGRLSIFILMQDWCGHGPNWQAVKDREDKMRRSVLEFQRDPTDQGTLTAAMEIEKRNLKIAALSAMASLCAGPVVEDIESNAPLQFNVDGLFRWIESIFATPSDRTHRIGRRALKNILLHNQKTNLLNNAIRLCYVYDSSAKATQSYFAVISEVLREMPNYLEGVWKIMAVCLFKLGDENAEVRLQAAKLLRVTEEREYGMSRVQDFEVSISDKTVAVYKRAQFQLSKGLSMAYPDQAMLIFSELTMFFNHTEGKAQRDILHALLPWIQTIDLALEPNGDLLPSSYMVLANLYEITVKFSSKIHSEIQAVWQSLATAPFLGNVQVILDFIFNQSLERREQNFVEFGKQIVVFLSETMAGAKLVEALTAYLQPRLMIITVKEPSPIPDASQFPYVADLSKCVSNGGKPTGFSYGHLAMILMVDLLVGPVPEMLDKLTLLLQVVFVLWDHYVPLVQEQAKEMLIHLIHELVIPYLGQEESTSARLTTLEFIETVRQRDSKTFWSYDEISSDEENGLRVPKSMGHMVPSVLEMFSAVAPGLKASWGRVALSWATSCPVRHLACRSFQVFRCLLTSLDHSMLADMLARLSNTIADDVTDIRLFAMEILITLNAIIMEMDEESLLQYPQLFWVTVACLNTVHEGEFMEVLSILEMLLVKIDLSDPAKVAYLMNAFPPKWVGKFEGLQSLIDKGLRSSISYGRTLAVFDRLNIIPTNELVGGDSRLLFAVLANLPRLSQAQDDGTPNGEDMACAERLRALAEVRECKSLIRVMMLYVGQRFRNKRDFMTQTVTALKETFFPTYEAQALVFLVGLLSNKLKWVKLKTMQLLTIMLPLIDMRKPAFAGVGADLISPLLRLLQTDYVEQALEVLDKMITISGGPMDRHVMRMSMGNRTIRKEYEKTQTLFGIPDESGWAIPMPAINAAMTRDNVHAVFYTCTQAAVAEEEEAPPTPDVQFHMEDYSYTSIQDRTGTMLSEDGRGEGGFSDTVLRLGDLDAFFGGDEGLSSHNHTPSQADAEFIEGGETAPQVYDSRVYAILNRSLARTPSVTSFQTSFADSLSTPMPRDQQPGVMTPTAFTAPPILPGRGYTPRSVSSPQLRNMGRTGEESLSEAEEEYDHLNNSDVDPGDTGGLLSREGAQDSAFLLDNLLDRLGEGGRAGMRRVFKGGNKEKSDTPPSSARAPSRAPANRAPKSPKKRGDYQLRMAHGF</sequence>
<evidence type="ECO:0000259" key="3">
    <source>
        <dbReference type="Pfam" id="PF14225"/>
    </source>
</evidence>
<dbReference type="InterPro" id="IPR025481">
    <property type="entry name" value="Cell_Morphogen_C"/>
</dbReference>
<gene>
    <name evidence="5" type="ORF">GSTUAT00000074001</name>
</gene>
<feature type="region of interest" description="Disordered" evidence="1">
    <location>
        <begin position="1154"/>
        <end position="1180"/>
    </location>
</feature>
<feature type="domain" description="Cell morphogenesis central region" evidence="4">
    <location>
        <begin position="1455"/>
        <end position="1686"/>
    </location>
</feature>
<dbReference type="InterPro" id="IPR016024">
    <property type="entry name" value="ARM-type_fold"/>
</dbReference>
<feature type="domain" description="Cell morphogenesis central region" evidence="4">
    <location>
        <begin position="1187"/>
        <end position="1451"/>
    </location>
</feature>
<evidence type="ECO:0000256" key="1">
    <source>
        <dbReference type="SAM" id="MobiDB-lite"/>
    </source>
</evidence>
<dbReference type="Proteomes" id="UP001412239">
    <property type="component" value="Unassembled WGS sequence"/>
</dbReference>
<feature type="region of interest" description="Disordered" evidence="1">
    <location>
        <begin position="1"/>
        <end position="63"/>
    </location>
</feature>
<evidence type="ECO:0000313" key="6">
    <source>
        <dbReference type="Proteomes" id="UP001412239"/>
    </source>
</evidence>
<dbReference type="InterPro" id="IPR025614">
    <property type="entry name" value="Cell_morpho_N"/>
</dbReference>
<dbReference type="SUPFAM" id="SSF48371">
    <property type="entry name" value="ARM repeat"/>
    <property type="match status" value="3"/>
</dbReference>
<evidence type="ECO:0008006" key="7">
    <source>
        <dbReference type="Google" id="ProtNLM"/>
    </source>
</evidence>
<dbReference type="Pfam" id="PF14225">
    <property type="entry name" value="MOR2-PAG1_C"/>
    <property type="match status" value="1"/>
</dbReference>
<evidence type="ECO:0000259" key="4">
    <source>
        <dbReference type="Pfam" id="PF14228"/>
    </source>
</evidence>
<accession>A0A292QAJ4</accession>
<feature type="domain" description="Cell morphogenesis central region" evidence="4">
    <location>
        <begin position="945"/>
        <end position="1100"/>
    </location>
</feature>
<dbReference type="Pfam" id="PF14228">
    <property type="entry name" value="MOR2-PAG1_mid"/>
    <property type="match status" value="4"/>
</dbReference>
<reference evidence="5" key="1">
    <citation type="submission" date="2015-10" db="EMBL/GenBank/DDBJ databases">
        <authorList>
            <person name="Regsiter A."/>
            <person name="william w."/>
        </authorList>
    </citation>
    <scope>NUCLEOTIDE SEQUENCE</scope>
    <source>
        <strain evidence="5">Montdore</strain>
    </source>
</reference>
<dbReference type="EMBL" id="LN890943">
    <property type="protein sequence ID" value="CUS15797.1"/>
    <property type="molecule type" value="Genomic_DNA"/>
</dbReference>